<keyword evidence="3" id="KW-1185">Reference proteome</keyword>
<sequence length="126" mass="13972">MKRGFKMKKIYLALLTILVILLTACGAEEIEWTVKQAPVFKPEVASEMIIEAKKEGEALTGLEISGLLEMERMDHGIIEIVFTDNGDGTYSGEVELPMGGEWIIDLQAQEGDTTYEDVITFDVDEG</sequence>
<comment type="caution">
    <text evidence="2">The sequence shown here is derived from an EMBL/GenBank/DDBJ whole genome shotgun (WGS) entry which is preliminary data.</text>
</comment>
<dbReference type="PROSITE" id="PS51257">
    <property type="entry name" value="PROKAR_LIPOPROTEIN"/>
    <property type="match status" value="1"/>
</dbReference>
<evidence type="ECO:0000313" key="3">
    <source>
        <dbReference type="Proteomes" id="UP000321574"/>
    </source>
</evidence>
<reference evidence="2 3" key="1">
    <citation type="submission" date="2019-06" db="EMBL/GenBank/DDBJ databases">
        <title>Cerasibacillus sp. nov., isolated from maize field.</title>
        <authorList>
            <person name="Lin S.-Y."/>
            <person name="Tsai C.-F."/>
            <person name="Young C.-C."/>
        </authorList>
    </citation>
    <scope>NUCLEOTIDE SEQUENCE [LARGE SCALE GENOMIC DNA]</scope>
    <source>
        <strain evidence="2 3">CC-CFT480</strain>
    </source>
</reference>
<dbReference type="OrthoDB" id="2475673at2"/>
<protein>
    <recommendedName>
        <fullName evidence="1">YtkA-like domain-containing protein</fullName>
    </recommendedName>
</protein>
<gene>
    <name evidence="2" type="ORF">FHP05_06935</name>
</gene>
<dbReference type="AlphaFoldDB" id="A0A5C8NXE1"/>
<name>A0A5C8NXE1_9BACI</name>
<dbReference type="Proteomes" id="UP000321574">
    <property type="component" value="Unassembled WGS sequence"/>
</dbReference>
<feature type="domain" description="YtkA-like" evidence="1">
    <location>
        <begin position="28"/>
        <end position="106"/>
    </location>
</feature>
<dbReference type="InterPro" id="IPR032693">
    <property type="entry name" value="YtkA-like_dom"/>
</dbReference>
<evidence type="ECO:0000313" key="2">
    <source>
        <dbReference type="EMBL" id="TXL65845.1"/>
    </source>
</evidence>
<dbReference type="Pfam" id="PF13115">
    <property type="entry name" value="YtkA"/>
    <property type="match status" value="1"/>
</dbReference>
<organism evidence="2 3">
    <name type="scientific">Cerasibacillus terrae</name>
    <dbReference type="NCBI Taxonomy" id="2498845"/>
    <lineage>
        <taxon>Bacteria</taxon>
        <taxon>Bacillati</taxon>
        <taxon>Bacillota</taxon>
        <taxon>Bacilli</taxon>
        <taxon>Bacillales</taxon>
        <taxon>Bacillaceae</taxon>
        <taxon>Cerasibacillus</taxon>
    </lineage>
</organism>
<proteinExistence type="predicted"/>
<accession>A0A5C8NXE1</accession>
<evidence type="ECO:0000259" key="1">
    <source>
        <dbReference type="Pfam" id="PF13115"/>
    </source>
</evidence>
<dbReference type="EMBL" id="VDUW01000003">
    <property type="protein sequence ID" value="TXL65845.1"/>
    <property type="molecule type" value="Genomic_DNA"/>
</dbReference>